<comment type="caution">
    <text evidence="7">The sequence shown here is derived from an EMBL/GenBank/DDBJ whole genome shotgun (WGS) entry which is preliminary data.</text>
</comment>
<dbReference type="HAMAP" id="MF_00304">
    <property type="entry name" value="Thi4"/>
    <property type="match status" value="1"/>
</dbReference>
<comment type="cofactor">
    <cofactor evidence="6">
        <name>Fe(2+)</name>
        <dbReference type="ChEBI" id="CHEBI:29033"/>
    </cofactor>
</comment>
<comment type="pathway">
    <text evidence="6">Cofactor biosynthesis; thiamine diphosphate biosynthesis.</text>
</comment>
<feature type="binding site" description="in other chain" evidence="6">
    <location>
        <position position="36"/>
    </location>
    <ligand>
        <name>NAD(+)</name>
        <dbReference type="ChEBI" id="CHEBI:57540"/>
        <note>ligand shared between two adjacent protomers</note>
    </ligand>
</feature>
<feature type="binding site" evidence="6">
    <location>
        <begin position="154"/>
        <end position="156"/>
    </location>
    <ligand>
        <name>NAD(+)</name>
        <dbReference type="ChEBI" id="CHEBI:57540"/>
        <note>ligand shared between two adjacent protomers</note>
    </ligand>
</feature>
<dbReference type="GO" id="GO:0016763">
    <property type="term" value="F:pentosyltransferase activity"/>
    <property type="evidence" value="ECO:0007669"/>
    <property type="project" value="UniProtKB-UniRule"/>
</dbReference>
<dbReference type="EMBL" id="QLOE01000004">
    <property type="protein sequence ID" value="RAO79202.1"/>
    <property type="molecule type" value="Genomic_DNA"/>
</dbReference>
<reference evidence="7 8" key="1">
    <citation type="submission" date="2018-06" db="EMBL/GenBank/DDBJ databases">
        <title>Draft genome sequence of hyperthermophilic methanogen Methanothermobacter tenebrarum sp. MCM-B 1447.</title>
        <authorList>
            <person name="Pore S.D."/>
            <person name="Dagar S."/>
            <person name="Dhakephalkar P.K."/>
        </authorList>
    </citation>
    <scope>NUCLEOTIDE SEQUENCE [LARGE SCALE GENOMIC DNA]</scope>
    <source>
        <strain evidence="7 8">MCM B 1447</strain>
    </source>
</reference>
<dbReference type="AlphaFoldDB" id="A0A328PFJ5"/>
<dbReference type="NCBIfam" id="TIGR00292">
    <property type="entry name" value="sulfide-dependent adenosine diphosphate thiazole synthase"/>
    <property type="match status" value="1"/>
</dbReference>
<dbReference type="GO" id="GO:0005506">
    <property type="term" value="F:iron ion binding"/>
    <property type="evidence" value="ECO:0007669"/>
    <property type="project" value="UniProtKB-UniRule"/>
</dbReference>
<evidence type="ECO:0000313" key="7">
    <source>
        <dbReference type="EMBL" id="RAO79202.1"/>
    </source>
</evidence>
<sequence>MKLDDIKISKAIIEEYMDELMDYLDVDVAIGGGGPSGLTAGYYLSKAGFKVSLFERKLSIGGGMWGGGMMFNKIVVQEAGREILEGEFGVNCKEHEKGYYVADSIEAASTLCSKACKAGLKIFNLISIEDVMIRNERITGLVLNWTAVEMAGLHIDPLTIRSKTVIDATGHDCEIVRVVQRKMGPRLMTETGEIMGEKPMWADRGEASLLENTREVYPNLYVAGMASNAVYGSHRMGPIFGGMLLSGKRVADLIMEKLR</sequence>
<accession>A0A328PFJ5</accession>
<dbReference type="UniPathway" id="UPA00060"/>
<keyword evidence="2 6" id="KW-0479">Metal-binding</keyword>
<keyword evidence="4 6" id="KW-0408">Iron</keyword>
<keyword evidence="5 6" id="KW-0520">NAD</keyword>
<feature type="binding site" description="in other chain" evidence="6">
    <location>
        <begin position="55"/>
        <end position="56"/>
    </location>
    <ligand>
        <name>NAD(+)</name>
        <dbReference type="ChEBI" id="CHEBI:57540"/>
        <note>ligand shared between two adjacent protomers</note>
    </ligand>
</feature>
<evidence type="ECO:0000256" key="1">
    <source>
        <dbReference type="ARBA" id="ARBA00022679"/>
    </source>
</evidence>
<keyword evidence="7" id="KW-0413">Isomerase</keyword>
<dbReference type="PANTHER" id="PTHR43422:SF3">
    <property type="entry name" value="THIAMINE THIAZOLE SYNTHASE"/>
    <property type="match status" value="1"/>
</dbReference>
<dbReference type="RefSeq" id="WP_112093889.1">
    <property type="nucleotide sequence ID" value="NZ_QLOE01000004.1"/>
</dbReference>
<dbReference type="Pfam" id="PF01946">
    <property type="entry name" value="Thi4"/>
    <property type="match status" value="1"/>
</dbReference>
<dbReference type="EC" id="2.4.2.59" evidence="6"/>
<feature type="binding site" description="in other chain" evidence="6">
    <location>
        <position position="63"/>
    </location>
    <ligand>
        <name>NAD(+)</name>
        <dbReference type="ChEBI" id="CHEBI:57540"/>
        <note>ligand shared between two adjacent protomers</note>
    </ligand>
</feature>
<dbReference type="OrthoDB" id="4240at2157"/>
<comment type="caution">
    <text evidence="6">Lacks conserved residue(s) required for the propagation of feature annotation.</text>
</comment>
<evidence type="ECO:0000313" key="8">
    <source>
        <dbReference type="Proteomes" id="UP000249782"/>
    </source>
</evidence>
<dbReference type="GO" id="GO:0009229">
    <property type="term" value="P:thiamine diphosphate biosynthetic process"/>
    <property type="evidence" value="ECO:0007669"/>
    <property type="project" value="UniProtKB-UniRule"/>
</dbReference>
<keyword evidence="8" id="KW-1185">Reference proteome</keyword>
<evidence type="ECO:0000256" key="5">
    <source>
        <dbReference type="ARBA" id="ARBA00023027"/>
    </source>
</evidence>
<dbReference type="GO" id="GO:0052837">
    <property type="term" value="P:thiazole biosynthetic process"/>
    <property type="evidence" value="ECO:0007669"/>
    <property type="project" value="UniProtKB-UniRule"/>
</dbReference>
<dbReference type="GO" id="GO:0016853">
    <property type="term" value="F:isomerase activity"/>
    <property type="evidence" value="ECO:0007669"/>
    <property type="project" value="UniProtKB-KW"/>
</dbReference>
<feature type="binding site" evidence="6">
    <location>
        <position position="235"/>
    </location>
    <ligand>
        <name>glycine</name>
        <dbReference type="ChEBI" id="CHEBI:57305"/>
    </ligand>
</feature>
<dbReference type="InterPro" id="IPR022828">
    <property type="entry name" value="Thi4_prok"/>
</dbReference>
<evidence type="ECO:0000256" key="2">
    <source>
        <dbReference type="ARBA" id="ARBA00022723"/>
    </source>
</evidence>
<evidence type="ECO:0000256" key="6">
    <source>
        <dbReference type="HAMAP-Rule" id="MF_00304"/>
    </source>
</evidence>
<feature type="binding site" description="in other chain" evidence="6">
    <location>
        <position position="128"/>
    </location>
    <ligand>
        <name>NAD(+)</name>
        <dbReference type="ChEBI" id="CHEBI:57540"/>
        <note>ligand shared between two adjacent protomers</note>
    </ligand>
</feature>
<comment type="similarity">
    <text evidence="6">Belongs to the THI4 family.</text>
</comment>
<comment type="catalytic activity">
    <reaction evidence="6">
        <text>hydrogen sulfide + glycine + NAD(+) = ADP-5-ethyl-4-methylthiazole-2-carboxylate + nicotinamide + 3 H2O + H(+)</text>
        <dbReference type="Rhea" id="RHEA:55704"/>
        <dbReference type="ChEBI" id="CHEBI:15377"/>
        <dbReference type="ChEBI" id="CHEBI:15378"/>
        <dbReference type="ChEBI" id="CHEBI:17154"/>
        <dbReference type="ChEBI" id="CHEBI:29919"/>
        <dbReference type="ChEBI" id="CHEBI:57305"/>
        <dbReference type="ChEBI" id="CHEBI:57540"/>
        <dbReference type="ChEBI" id="CHEBI:139151"/>
        <dbReference type="EC" id="2.4.2.59"/>
    </reaction>
</comment>
<dbReference type="PANTHER" id="PTHR43422">
    <property type="entry name" value="THIAMINE THIAZOLE SYNTHASE"/>
    <property type="match status" value="1"/>
</dbReference>
<comment type="function">
    <text evidence="6">Involved in the biosynthesis of the thiazole moiety of thiamine. Catalyzes the conversion of NAD and glycine to adenosine diphosphate 5-(2-hydroxyethyl)-4-methylthiazole-2-carboxylate (ADT), an adenylated thiazole intermediate, using free sulfide as a source of sulfur.</text>
</comment>
<gene>
    <name evidence="6" type="primary">thi4</name>
    <name evidence="7" type="ORF">DPC56_04585</name>
</gene>
<proteinExistence type="inferred from homology"/>
<evidence type="ECO:0000256" key="4">
    <source>
        <dbReference type="ARBA" id="ARBA00023004"/>
    </source>
</evidence>
<protein>
    <recommendedName>
        <fullName evidence="6">Thiamine thiazole synthase</fullName>
        <ecNumber evidence="6">2.4.2.59</ecNumber>
    </recommendedName>
</protein>
<keyword evidence="3 6" id="KW-0784">Thiamine biosynthesis</keyword>
<dbReference type="Proteomes" id="UP000249782">
    <property type="component" value="Unassembled WGS sequence"/>
</dbReference>
<dbReference type="InterPro" id="IPR036188">
    <property type="entry name" value="FAD/NAD-bd_sf"/>
</dbReference>
<evidence type="ECO:0000256" key="3">
    <source>
        <dbReference type="ARBA" id="ARBA00022977"/>
    </source>
</evidence>
<dbReference type="SUPFAM" id="SSF51905">
    <property type="entry name" value="FAD/NAD(P)-binding domain"/>
    <property type="match status" value="1"/>
</dbReference>
<dbReference type="InterPro" id="IPR002922">
    <property type="entry name" value="Thi4_fam"/>
</dbReference>
<feature type="binding site" description="in other chain" evidence="6">
    <location>
        <position position="171"/>
    </location>
    <ligand>
        <name>Fe cation</name>
        <dbReference type="ChEBI" id="CHEBI:24875"/>
        <note>ligand shared between two adjacent protomers</note>
    </ligand>
</feature>
<dbReference type="Gene3D" id="3.50.50.60">
    <property type="entry name" value="FAD/NAD(P)-binding domain"/>
    <property type="match status" value="1"/>
</dbReference>
<dbReference type="GO" id="GO:0009228">
    <property type="term" value="P:thiamine biosynthetic process"/>
    <property type="evidence" value="ECO:0007669"/>
    <property type="project" value="UniProtKB-KW"/>
</dbReference>
<feature type="binding site" evidence="6">
    <location>
        <position position="156"/>
    </location>
    <ligand>
        <name>Fe cation</name>
        <dbReference type="ChEBI" id="CHEBI:24875"/>
        <note>ligand shared between two adjacent protomers</note>
    </ligand>
</feature>
<comment type="subunit">
    <text evidence="6">Homooctamer; tetramer of dimers.</text>
</comment>
<feature type="binding site" description="in other chain" evidence="6">
    <location>
        <position position="225"/>
    </location>
    <ligand>
        <name>NAD(+)</name>
        <dbReference type="ChEBI" id="CHEBI:57540"/>
        <note>ligand shared between two adjacent protomers</note>
    </ligand>
</feature>
<organism evidence="7 8">
    <name type="scientific">Methanothermobacter tenebrarum</name>
    <dbReference type="NCBI Taxonomy" id="680118"/>
    <lineage>
        <taxon>Archaea</taxon>
        <taxon>Methanobacteriati</taxon>
        <taxon>Methanobacteriota</taxon>
        <taxon>Methanomada group</taxon>
        <taxon>Methanobacteria</taxon>
        <taxon>Methanobacteriales</taxon>
        <taxon>Methanobacteriaceae</taxon>
        <taxon>Methanothermobacter</taxon>
    </lineage>
</organism>
<keyword evidence="1 6" id="KW-0808">Transferase</keyword>
<name>A0A328PFJ5_9EURY</name>
<dbReference type="PRINTS" id="PR00419">
    <property type="entry name" value="ADXRDTASE"/>
</dbReference>